<evidence type="ECO:0000259" key="7">
    <source>
        <dbReference type="PROSITE" id="PS50928"/>
    </source>
</evidence>
<organism evidence="8">
    <name type="scientific">marine sediment metagenome</name>
    <dbReference type="NCBI Taxonomy" id="412755"/>
    <lineage>
        <taxon>unclassified sequences</taxon>
        <taxon>metagenomes</taxon>
        <taxon>ecological metagenomes</taxon>
    </lineage>
</organism>
<dbReference type="PANTHER" id="PTHR30193">
    <property type="entry name" value="ABC TRANSPORTER PERMEASE PROTEIN"/>
    <property type="match status" value="1"/>
</dbReference>
<evidence type="ECO:0000313" key="8">
    <source>
        <dbReference type="EMBL" id="GAI24814.1"/>
    </source>
</evidence>
<sequence>MVLLFLWLYNPSYGLFNYVLSRLGVGKLGWLWDENWAMPAIILMNLWRIGGNMIIFLAALHGVPQSLYDAARADGANFWHQFIYITL</sequence>
<keyword evidence="3" id="KW-1003">Cell membrane</keyword>
<comment type="subcellular location">
    <subcellularLocation>
        <location evidence="1">Cell membrane</location>
        <topology evidence="1">Multi-pass membrane protein</topology>
    </subcellularLocation>
</comment>
<evidence type="ECO:0000256" key="3">
    <source>
        <dbReference type="ARBA" id="ARBA00022475"/>
    </source>
</evidence>
<keyword evidence="6" id="KW-0472">Membrane</keyword>
<dbReference type="GO" id="GO:0005886">
    <property type="term" value="C:plasma membrane"/>
    <property type="evidence" value="ECO:0007669"/>
    <property type="project" value="UniProtKB-SubCell"/>
</dbReference>
<name>X1P1M7_9ZZZZ</name>
<evidence type="ECO:0000256" key="2">
    <source>
        <dbReference type="ARBA" id="ARBA00022448"/>
    </source>
</evidence>
<evidence type="ECO:0000256" key="6">
    <source>
        <dbReference type="ARBA" id="ARBA00023136"/>
    </source>
</evidence>
<gene>
    <name evidence="8" type="ORF">S06H3_27931</name>
</gene>
<comment type="caution">
    <text evidence="8">The sequence shown here is derived from an EMBL/GenBank/DDBJ whole genome shotgun (WGS) entry which is preliminary data.</text>
</comment>
<protein>
    <recommendedName>
        <fullName evidence="7">ABC transmembrane type-1 domain-containing protein</fullName>
    </recommendedName>
</protein>
<dbReference type="CDD" id="cd06261">
    <property type="entry name" value="TM_PBP2"/>
    <property type="match status" value="1"/>
</dbReference>
<keyword evidence="4" id="KW-0812">Transmembrane</keyword>
<keyword evidence="5" id="KW-1133">Transmembrane helix</keyword>
<dbReference type="InterPro" id="IPR051393">
    <property type="entry name" value="ABC_transporter_permease"/>
</dbReference>
<dbReference type="InterPro" id="IPR000515">
    <property type="entry name" value="MetI-like"/>
</dbReference>
<dbReference type="AlphaFoldDB" id="X1P1M7"/>
<feature type="domain" description="ABC transmembrane type-1" evidence="7">
    <location>
        <begin position="1"/>
        <end position="87"/>
    </location>
</feature>
<dbReference type="PANTHER" id="PTHR30193:SF37">
    <property type="entry name" value="INNER MEMBRANE ABC TRANSPORTER PERMEASE PROTEIN YCJO"/>
    <property type="match status" value="1"/>
</dbReference>
<dbReference type="PROSITE" id="PS50928">
    <property type="entry name" value="ABC_TM1"/>
    <property type="match status" value="1"/>
</dbReference>
<evidence type="ECO:0000256" key="1">
    <source>
        <dbReference type="ARBA" id="ARBA00004651"/>
    </source>
</evidence>
<proteinExistence type="predicted"/>
<dbReference type="SUPFAM" id="SSF161098">
    <property type="entry name" value="MetI-like"/>
    <property type="match status" value="1"/>
</dbReference>
<dbReference type="InterPro" id="IPR035906">
    <property type="entry name" value="MetI-like_sf"/>
</dbReference>
<accession>X1P1M7</accession>
<reference evidence="8" key="1">
    <citation type="journal article" date="2014" name="Front. Microbiol.">
        <title>High frequency of phylogenetically diverse reductive dehalogenase-homologous genes in deep subseafloor sedimentary metagenomes.</title>
        <authorList>
            <person name="Kawai M."/>
            <person name="Futagami T."/>
            <person name="Toyoda A."/>
            <person name="Takaki Y."/>
            <person name="Nishi S."/>
            <person name="Hori S."/>
            <person name="Arai W."/>
            <person name="Tsubouchi T."/>
            <person name="Morono Y."/>
            <person name="Uchiyama I."/>
            <person name="Ito T."/>
            <person name="Fujiyama A."/>
            <person name="Inagaki F."/>
            <person name="Takami H."/>
        </authorList>
    </citation>
    <scope>NUCLEOTIDE SEQUENCE</scope>
    <source>
        <strain evidence="8">Expedition CK06-06</strain>
    </source>
</reference>
<dbReference type="Pfam" id="PF00528">
    <property type="entry name" value="BPD_transp_1"/>
    <property type="match status" value="1"/>
</dbReference>
<evidence type="ECO:0000256" key="4">
    <source>
        <dbReference type="ARBA" id="ARBA00022692"/>
    </source>
</evidence>
<dbReference type="Gene3D" id="1.10.3720.10">
    <property type="entry name" value="MetI-like"/>
    <property type="match status" value="1"/>
</dbReference>
<evidence type="ECO:0000256" key="5">
    <source>
        <dbReference type="ARBA" id="ARBA00022989"/>
    </source>
</evidence>
<feature type="non-terminal residue" evidence="8">
    <location>
        <position position="87"/>
    </location>
</feature>
<dbReference type="EMBL" id="BARV01016251">
    <property type="protein sequence ID" value="GAI24814.1"/>
    <property type="molecule type" value="Genomic_DNA"/>
</dbReference>
<keyword evidence="2" id="KW-0813">Transport</keyword>
<dbReference type="GO" id="GO:0055085">
    <property type="term" value="P:transmembrane transport"/>
    <property type="evidence" value="ECO:0007669"/>
    <property type="project" value="InterPro"/>
</dbReference>